<dbReference type="SUPFAM" id="SSF53041">
    <property type="entry name" value="Resolvase-like"/>
    <property type="match status" value="1"/>
</dbReference>
<organism evidence="9 10">
    <name type="scientific">Orenia marismortui</name>
    <dbReference type="NCBI Taxonomy" id="46469"/>
    <lineage>
        <taxon>Bacteria</taxon>
        <taxon>Bacillati</taxon>
        <taxon>Bacillota</taxon>
        <taxon>Clostridia</taxon>
        <taxon>Halanaerobiales</taxon>
        <taxon>Halobacteroidaceae</taxon>
        <taxon>Orenia</taxon>
    </lineage>
</organism>
<dbReference type="InterPro" id="IPR011109">
    <property type="entry name" value="DNA_bind_recombinase_dom"/>
</dbReference>
<evidence type="ECO:0000256" key="5">
    <source>
        <dbReference type="PROSITE-ProRule" id="PRU10137"/>
    </source>
</evidence>
<dbReference type="InterPro" id="IPR006119">
    <property type="entry name" value="Resolv_N"/>
</dbReference>
<dbReference type="PROSITE" id="PS51736">
    <property type="entry name" value="RECOMBINASES_3"/>
    <property type="match status" value="1"/>
</dbReference>
<dbReference type="Pfam" id="PF00239">
    <property type="entry name" value="Resolvase"/>
    <property type="match status" value="1"/>
</dbReference>
<keyword evidence="2" id="KW-0238">DNA-binding</keyword>
<feature type="coiled-coil region" evidence="6">
    <location>
        <begin position="373"/>
        <end position="456"/>
    </location>
</feature>
<keyword evidence="10" id="KW-1185">Reference proteome</keyword>
<dbReference type="PROSITE" id="PS51737">
    <property type="entry name" value="RECOMBINASE_DNA_BIND"/>
    <property type="match status" value="1"/>
</dbReference>
<dbReference type="RefSeq" id="WP_134116110.1">
    <property type="nucleotide sequence ID" value="NZ_SOEG01000008.1"/>
</dbReference>
<dbReference type="CDD" id="cd00338">
    <property type="entry name" value="Ser_Recombinase"/>
    <property type="match status" value="1"/>
</dbReference>
<evidence type="ECO:0000313" key="9">
    <source>
        <dbReference type="EMBL" id="TDX52184.1"/>
    </source>
</evidence>
<evidence type="ECO:0000256" key="6">
    <source>
        <dbReference type="SAM" id="Coils"/>
    </source>
</evidence>
<dbReference type="GO" id="GO:0003677">
    <property type="term" value="F:DNA binding"/>
    <property type="evidence" value="ECO:0007669"/>
    <property type="project" value="UniProtKB-KW"/>
</dbReference>
<dbReference type="SMART" id="SM00857">
    <property type="entry name" value="Resolvase"/>
    <property type="match status" value="1"/>
</dbReference>
<keyword evidence="3" id="KW-0233">DNA recombination</keyword>
<evidence type="ECO:0000313" key="10">
    <source>
        <dbReference type="Proteomes" id="UP000295832"/>
    </source>
</evidence>
<dbReference type="InterPro" id="IPR050639">
    <property type="entry name" value="SSR_resolvase"/>
</dbReference>
<evidence type="ECO:0000259" key="7">
    <source>
        <dbReference type="PROSITE" id="PS51736"/>
    </source>
</evidence>
<evidence type="ECO:0000256" key="1">
    <source>
        <dbReference type="ARBA" id="ARBA00022908"/>
    </source>
</evidence>
<protein>
    <submittedName>
        <fullName evidence="9">Site-specific DNA recombinase</fullName>
    </submittedName>
</protein>
<dbReference type="Gene3D" id="3.40.50.1390">
    <property type="entry name" value="Resolvase, N-terminal catalytic domain"/>
    <property type="match status" value="1"/>
</dbReference>
<dbReference type="AlphaFoldDB" id="A0A4R8H9J1"/>
<comment type="caution">
    <text evidence="9">The sequence shown here is derived from an EMBL/GenBank/DDBJ whole genome shotgun (WGS) entry which is preliminary data.</text>
</comment>
<evidence type="ECO:0000256" key="3">
    <source>
        <dbReference type="ARBA" id="ARBA00023172"/>
    </source>
</evidence>
<dbReference type="PROSITE" id="PS00397">
    <property type="entry name" value="RECOMBINASES_1"/>
    <property type="match status" value="1"/>
</dbReference>
<dbReference type="PANTHER" id="PTHR30461:SF23">
    <property type="entry name" value="DNA RECOMBINASE-RELATED"/>
    <property type="match status" value="1"/>
</dbReference>
<sequence length="500" mass="58251">MREAAIYARVSSNEQANKDISIPAQLEKLHEYASKNNIMVVKKYIDDGISGKSTEKREQFLKMIAEAKQDPKPFDTIIYHKNDRMFRNMYDAVVYKKLLREDRNIDLICISQDIDTNTPHGMFAERMMDAVAEYYSANLAEEVMKGMNQQAKKGVALGEPPYGYSIDRETGKYKVYEPEAEVLKYVFQQYIKGNSLREIGVDLRANGVNLFGDSALLKVSKAIDNKGKHNDQKISWAPKTVRNTLSNEVYIGNYIWNDTQIENNHPAIIDKDQFELVQELLKRNKKSKKNASKDYLLKGLVTCIECEGNLSQLTQRYKPVGADKEQITRKLRCTRHVRFKDCYPNYWSMEEVEQGLVSYLKEIIRDKVDISTLQINKSNNNDFVKELNRLEKKYKNFDSRFDKQMQAFEAGVIDLEQLQGYKKRLKEEKEEIEDRIAELEETINNTSTDHEGFKQQINRLIHTLENDDTPLNKKKNILIQAITEVQLSKRQDLMRIIFKF</sequence>
<reference evidence="9 10" key="1">
    <citation type="submission" date="2019-03" db="EMBL/GenBank/DDBJ databases">
        <title>Subsurface microbial communities from deep shales in Ohio and West Virginia, USA.</title>
        <authorList>
            <person name="Wrighton K."/>
        </authorList>
    </citation>
    <scope>NUCLEOTIDE SEQUENCE [LARGE SCALE GENOMIC DNA]</scope>
    <source>
        <strain evidence="9 10">MSL 6dP</strain>
    </source>
</reference>
<dbReference type="GO" id="GO:0000150">
    <property type="term" value="F:DNA strand exchange activity"/>
    <property type="evidence" value="ECO:0007669"/>
    <property type="project" value="InterPro"/>
</dbReference>
<keyword evidence="1" id="KW-0229">DNA integration</keyword>
<dbReference type="InterPro" id="IPR006118">
    <property type="entry name" value="Recombinase_CS"/>
</dbReference>
<feature type="domain" description="Resolvase/invertase-type recombinase catalytic" evidence="7">
    <location>
        <begin position="3"/>
        <end position="154"/>
    </location>
</feature>
<dbReference type="InterPro" id="IPR036162">
    <property type="entry name" value="Resolvase-like_N_sf"/>
</dbReference>
<feature type="domain" description="Recombinase" evidence="8">
    <location>
        <begin position="161"/>
        <end position="287"/>
    </location>
</feature>
<name>A0A4R8H9J1_9FIRM</name>
<dbReference type="STRING" id="926561.GCA_000379025_02661"/>
<feature type="active site" description="O-(5'-phospho-DNA)-serine intermediate" evidence="4 5">
    <location>
        <position position="11"/>
    </location>
</feature>
<dbReference type="GO" id="GO:0015074">
    <property type="term" value="P:DNA integration"/>
    <property type="evidence" value="ECO:0007669"/>
    <property type="project" value="UniProtKB-KW"/>
</dbReference>
<gene>
    <name evidence="9" type="ORF">C7959_108106</name>
</gene>
<dbReference type="Gene3D" id="3.90.1750.20">
    <property type="entry name" value="Putative Large Serine Recombinase, Chain B, Domain 2"/>
    <property type="match status" value="1"/>
</dbReference>
<keyword evidence="6" id="KW-0175">Coiled coil</keyword>
<dbReference type="PANTHER" id="PTHR30461">
    <property type="entry name" value="DNA-INVERTASE FROM LAMBDOID PROPHAGE"/>
    <property type="match status" value="1"/>
</dbReference>
<evidence type="ECO:0000259" key="8">
    <source>
        <dbReference type="PROSITE" id="PS51737"/>
    </source>
</evidence>
<evidence type="ECO:0000256" key="2">
    <source>
        <dbReference type="ARBA" id="ARBA00023125"/>
    </source>
</evidence>
<proteinExistence type="predicted"/>
<evidence type="ECO:0000256" key="4">
    <source>
        <dbReference type="PIRSR" id="PIRSR606118-50"/>
    </source>
</evidence>
<accession>A0A4R8H9J1</accession>
<dbReference type="Pfam" id="PF07508">
    <property type="entry name" value="Recombinase"/>
    <property type="match status" value="1"/>
</dbReference>
<dbReference type="EMBL" id="SOEG01000008">
    <property type="protein sequence ID" value="TDX52184.1"/>
    <property type="molecule type" value="Genomic_DNA"/>
</dbReference>
<dbReference type="InterPro" id="IPR038109">
    <property type="entry name" value="DNA_bind_recomb_sf"/>
</dbReference>
<dbReference type="Proteomes" id="UP000295832">
    <property type="component" value="Unassembled WGS sequence"/>
</dbReference>